<name>B1KH49_SHEWM</name>
<evidence type="ECO:0000259" key="1">
    <source>
        <dbReference type="PROSITE" id="PS50925"/>
    </source>
</evidence>
<dbReference type="GO" id="GO:0009882">
    <property type="term" value="F:blue light photoreceptor activity"/>
    <property type="evidence" value="ECO:0007669"/>
    <property type="project" value="InterPro"/>
</dbReference>
<dbReference type="Proteomes" id="UP000002168">
    <property type="component" value="Chromosome"/>
</dbReference>
<protein>
    <submittedName>
        <fullName evidence="2">BLUF domain protein</fullName>
    </submittedName>
</protein>
<evidence type="ECO:0000313" key="2">
    <source>
        <dbReference type="EMBL" id="ACA88361.1"/>
    </source>
</evidence>
<dbReference type="eggNOG" id="COG3431">
    <property type="taxonomic scope" value="Bacteria"/>
</dbReference>
<keyword evidence="3" id="KW-1185">Reference proteome</keyword>
<proteinExistence type="predicted"/>
<dbReference type="InterPro" id="IPR036046">
    <property type="entry name" value="Acylphosphatase-like_dom_sf"/>
</dbReference>
<dbReference type="HOGENOM" id="CLU_097099_1_1_6"/>
<evidence type="ECO:0000313" key="3">
    <source>
        <dbReference type="Proteomes" id="UP000002168"/>
    </source>
</evidence>
<sequence length="156" mass="17799">MREGKQYMPIVQLIYSSSVSEGLSVMEIKALVEKAQINNRALSVTGFLCANSYYFLQCIEGESAVIDALFQKISKDSRHHSITVINKREVDNQQFRAWSMGAVLDIDRHMNIVDGFFPDGVFNPSLLSEQTSLEFIEQFSQIRIRTQERTIESLSK</sequence>
<accession>B1KH49</accession>
<organism evidence="2 3">
    <name type="scientific">Shewanella woodyi (strain ATCC 51908 / MS32)</name>
    <dbReference type="NCBI Taxonomy" id="392500"/>
    <lineage>
        <taxon>Bacteria</taxon>
        <taxon>Pseudomonadati</taxon>
        <taxon>Pseudomonadota</taxon>
        <taxon>Gammaproteobacteria</taxon>
        <taxon>Alteromonadales</taxon>
        <taxon>Shewanellaceae</taxon>
        <taxon>Shewanella</taxon>
    </lineage>
</organism>
<dbReference type="AlphaFoldDB" id="B1KH49"/>
<dbReference type="KEGG" id="swd:Swoo_4105"/>
<dbReference type="STRING" id="392500.Swoo_4105"/>
<feature type="domain" description="BLUF" evidence="1">
    <location>
        <begin position="10"/>
        <end position="101"/>
    </location>
</feature>
<dbReference type="InterPro" id="IPR007024">
    <property type="entry name" value="BLUF_domain"/>
</dbReference>
<dbReference type="GO" id="GO:0071949">
    <property type="term" value="F:FAD binding"/>
    <property type="evidence" value="ECO:0007669"/>
    <property type="project" value="InterPro"/>
</dbReference>
<gene>
    <name evidence="2" type="ordered locus">Swoo_4105</name>
</gene>
<dbReference type="SUPFAM" id="SSF54975">
    <property type="entry name" value="Acylphosphatase/BLUF domain-like"/>
    <property type="match status" value="1"/>
</dbReference>
<dbReference type="PROSITE" id="PS50925">
    <property type="entry name" value="BLUF"/>
    <property type="match status" value="1"/>
</dbReference>
<dbReference type="Gene3D" id="3.30.70.100">
    <property type="match status" value="1"/>
</dbReference>
<dbReference type="RefSeq" id="WP_012326690.1">
    <property type="nucleotide sequence ID" value="NC_010506.1"/>
</dbReference>
<dbReference type="EMBL" id="CP000961">
    <property type="protein sequence ID" value="ACA88361.1"/>
    <property type="molecule type" value="Genomic_DNA"/>
</dbReference>
<reference evidence="2 3" key="1">
    <citation type="submission" date="2008-02" db="EMBL/GenBank/DDBJ databases">
        <title>Complete sequence of Shewanella woodyi ATCC 51908.</title>
        <authorList>
            <consortium name="US DOE Joint Genome Institute"/>
            <person name="Copeland A."/>
            <person name="Lucas S."/>
            <person name="Lapidus A."/>
            <person name="Glavina del Rio T."/>
            <person name="Dalin E."/>
            <person name="Tice H."/>
            <person name="Bruce D."/>
            <person name="Goodwin L."/>
            <person name="Pitluck S."/>
            <person name="Sims D."/>
            <person name="Brettin T."/>
            <person name="Detter J.C."/>
            <person name="Han C."/>
            <person name="Kuske C.R."/>
            <person name="Schmutz J."/>
            <person name="Larimer F."/>
            <person name="Land M."/>
            <person name="Hauser L."/>
            <person name="Kyrpides N."/>
            <person name="Lykidis A."/>
            <person name="Zhao J.-S."/>
            <person name="Richardson P."/>
        </authorList>
    </citation>
    <scope>NUCLEOTIDE SEQUENCE [LARGE SCALE GENOMIC DNA]</scope>
    <source>
        <strain evidence="3">ATCC 51908 / MS32</strain>
    </source>
</reference>
<dbReference type="Pfam" id="PF04940">
    <property type="entry name" value="BLUF"/>
    <property type="match status" value="1"/>
</dbReference>
<dbReference type="SMART" id="SM01034">
    <property type="entry name" value="BLUF"/>
    <property type="match status" value="1"/>
</dbReference>